<gene>
    <name evidence="8" type="ORF">HZF24_13675</name>
</gene>
<name>A0A974BLJ5_SEDHY</name>
<proteinExistence type="predicted"/>
<dbReference type="Gene3D" id="1.10.8.60">
    <property type="match status" value="1"/>
</dbReference>
<dbReference type="GO" id="GO:0000156">
    <property type="term" value="F:phosphorelay response regulator activity"/>
    <property type="evidence" value="ECO:0007669"/>
    <property type="project" value="InterPro"/>
</dbReference>
<reference evidence="8" key="1">
    <citation type="submission" date="2020-07" db="EMBL/GenBank/DDBJ databases">
        <title>Genomic analysis of a strain of Sedimentibacter Hydroxybenzoicus DSM7310.</title>
        <authorList>
            <person name="Ma S."/>
        </authorList>
    </citation>
    <scope>NUCLEOTIDE SEQUENCE</scope>
    <source>
        <strain evidence="8">DSM 7310</strain>
    </source>
</reference>
<dbReference type="AlphaFoldDB" id="A0A974BLJ5"/>
<dbReference type="RefSeq" id="WP_179238899.1">
    <property type="nucleotide sequence ID" value="NZ_JACBNQ010000018.1"/>
</dbReference>
<dbReference type="Gene3D" id="3.40.50.300">
    <property type="entry name" value="P-loop containing nucleotide triphosphate hydrolases"/>
    <property type="match status" value="1"/>
</dbReference>
<dbReference type="PANTHER" id="PTHR32071">
    <property type="entry name" value="TRANSCRIPTIONAL REGULATORY PROTEIN"/>
    <property type="match status" value="1"/>
</dbReference>
<dbReference type="CDD" id="cd00009">
    <property type="entry name" value="AAA"/>
    <property type="match status" value="1"/>
</dbReference>
<evidence type="ECO:0000259" key="7">
    <source>
        <dbReference type="PROSITE" id="PS50112"/>
    </source>
</evidence>
<keyword evidence="3" id="KW-0805">Transcription regulation</keyword>
<dbReference type="GO" id="GO:0006355">
    <property type="term" value="P:regulation of DNA-templated transcription"/>
    <property type="evidence" value="ECO:0007669"/>
    <property type="project" value="InterPro"/>
</dbReference>
<dbReference type="PROSITE" id="PS00676">
    <property type="entry name" value="SIGMA54_INTERACT_2"/>
    <property type="match status" value="1"/>
</dbReference>
<dbReference type="GO" id="GO:0043565">
    <property type="term" value="F:sequence-specific DNA binding"/>
    <property type="evidence" value="ECO:0007669"/>
    <property type="project" value="InterPro"/>
</dbReference>
<dbReference type="PROSITE" id="PS50045">
    <property type="entry name" value="SIGMA54_INTERACT_4"/>
    <property type="match status" value="1"/>
</dbReference>
<dbReference type="InterPro" id="IPR025944">
    <property type="entry name" value="Sigma_54_int_dom_CS"/>
</dbReference>
<evidence type="ECO:0000256" key="2">
    <source>
        <dbReference type="ARBA" id="ARBA00022840"/>
    </source>
</evidence>
<dbReference type="Proteomes" id="UP000611629">
    <property type="component" value="Unassembled WGS sequence"/>
</dbReference>
<dbReference type="InterPro" id="IPR009057">
    <property type="entry name" value="Homeodomain-like_sf"/>
</dbReference>
<evidence type="ECO:0000256" key="3">
    <source>
        <dbReference type="ARBA" id="ARBA00023015"/>
    </source>
</evidence>
<comment type="caution">
    <text evidence="8">The sequence shown here is derived from an EMBL/GenBank/DDBJ whole genome shotgun (WGS) entry which is preliminary data.</text>
</comment>
<dbReference type="Gene3D" id="3.30.450.20">
    <property type="entry name" value="PAS domain"/>
    <property type="match status" value="1"/>
</dbReference>
<keyword evidence="9" id="KW-1185">Reference proteome</keyword>
<evidence type="ECO:0000313" key="8">
    <source>
        <dbReference type="EMBL" id="NYB75193.1"/>
    </source>
</evidence>
<evidence type="ECO:0000313" key="9">
    <source>
        <dbReference type="Proteomes" id="UP000611629"/>
    </source>
</evidence>
<dbReference type="Gene3D" id="3.40.50.2300">
    <property type="match status" value="1"/>
</dbReference>
<dbReference type="InterPro" id="IPR058031">
    <property type="entry name" value="AAA_lid_NorR"/>
</dbReference>
<organism evidence="8 9">
    <name type="scientific">Sedimentibacter hydroxybenzoicus DSM 7310</name>
    <dbReference type="NCBI Taxonomy" id="1123245"/>
    <lineage>
        <taxon>Bacteria</taxon>
        <taxon>Bacillati</taxon>
        <taxon>Bacillota</taxon>
        <taxon>Tissierellia</taxon>
        <taxon>Sedimentibacter</taxon>
    </lineage>
</organism>
<sequence>MNEKILFVSTSKNMSDIATDAAKKIGIDMHVHDGGILKGGHIYAQQHEQDYDVIISHGNSAESIRRLVKIPVVSIETTIANVLNTLLKAKKHGNTVALILFKHDSLKELYMLNDILNINFELFTYTNNIELRDSISRAVDSGLTSLVGIGDCIIEEAAKYNVNAISIESDRKGIESALNSAKNISDLSKRERELNKRYKNILDYSNNGVLTIDSNNKIITLNSLAEKIFNVKASETINNSILTIAALKIIVDTMQSEKIAFNKIVEINNNKFIVNIIPIIMENDEYNTIISLQEVSKLQQLELKVRSQLYKKGLYAKYNLEDIVGESKALKELKTKIKKIAKTDTTVLILAETGSGKELFAQSIHNISLRKNGPFVTVNCAAMPENLLESELFGYEEGAFTGAKKGGRHGLFELAHNGTIFLDEVSELPLSLQGRLLRVLQEKEILRIGGDYILNVNIRVIAATNKNLLNMVNEGKFRQDLYYRLNVIDVIIPPLRERKEDIPDLANMFLDRMNDKYGTKISPVSDEIIKILTKYNWPGNVRQLENFIEKSAILSDGFSIDSMFITNSLLSEENYFKKNMVCENVRNDNLNEDDSISVRLSSLSDIELQVIEQASKIYKGDKSDLANVLGISRSTLWKRLKQIEESYKS</sequence>
<evidence type="ECO:0000256" key="4">
    <source>
        <dbReference type="ARBA" id="ARBA00023125"/>
    </source>
</evidence>
<feature type="domain" description="PAS" evidence="7">
    <location>
        <begin position="194"/>
        <end position="242"/>
    </location>
</feature>
<evidence type="ECO:0000259" key="6">
    <source>
        <dbReference type="PROSITE" id="PS50045"/>
    </source>
</evidence>
<dbReference type="GO" id="GO:0005524">
    <property type="term" value="F:ATP binding"/>
    <property type="evidence" value="ECO:0007669"/>
    <property type="project" value="UniProtKB-KW"/>
</dbReference>
<dbReference type="SUPFAM" id="SSF159800">
    <property type="entry name" value="PrpR receptor domain-like"/>
    <property type="match status" value="1"/>
</dbReference>
<dbReference type="Pfam" id="PF02954">
    <property type="entry name" value="HTH_8"/>
    <property type="match status" value="1"/>
</dbReference>
<dbReference type="SUPFAM" id="SSF46689">
    <property type="entry name" value="Homeodomain-like"/>
    <property type="match status" value="1"/>
</dbReference>
<dbReference type="SUPFAM" id="SSF52540">
    <property type="entry name" value="P-loop containing nucleoside triphosphate hydrolases"/>
    <property type="match status" value="1"/>
</dbReference>
<keyword evidence="1" id="KW-0547">Nucleotide-binding</keyword>
<keyword evidence="2" id="KW-0067">ATP-binding</keyword>
<dbReference type="SUPFAM" id="SSF55785">
    <property type="entry name" value="PYP-like sensor domain (PAS domain)"/>
    <property type="match status" value="1"/>
</dbReference>
<protein>
    <submittedName>
        <fullName evidence="8">Sigma 54-interacting transcriptional regulator</fullName>
    </submittedName>
</protein>
<dbReference type="FunFam" id="3.40.50.300:FF:000006">
    <property type="entry name" value="DNA-binding transcriptional regulator NtrC"/>
    <property type="match status" value="1"/>
</dbReference>
<dbReference type="InterPro" id="IPR027417">
    <property type="entry name" value="P-loop_NTPase"/>
</dbReference>
<dbReference type="SMART" id="SM00382">
    <property type="entry name" value="AAA"/>
    <property type="match status" value="1"/>
</dbReference>
<dbReference type="Pfam" id="PF06506">
    <property type="entry name" value="PrpR_N"/>
    <property type="match status" value="1"/>
</dbReference>
<dbReference type="PROSITE" id="PS50112">
    <property type="entry name" value="PAS"/>
    <property type="match status" value="1"/>
</dbReference>
<dbReference type="Pfam" id="PF00158">
    <property type="entry name" value="Sigma54_activat"/>
    <property type="match status" value="1"/>
</dbReference>
<keyword evidence="4" id="KW-0238">DNA-binding</keyword>
<dbReference type="InterPro" id="IPR010524">
    <property type="entry name" value="Sig_transdc_resp-reg_PrpR_N"/>
</dbReference>
<dbReference type="InterPro" id="IPR000014">
    <property type="entry name" value="PAS"/>
</dbReference>
<evidence type="ECO:0000256" key="5">
    <source>
        <dbReference type="ARBA" id="ARBA00023163"/>
    </source>
</evidence>
<dbReference type="InterPro" id="IPR002197">
    <property type="entry name" value="HTH_Fis"/>
</dbReference>
<dbReference type="InterPro" id="IPR003593">
    <property type="entry name" value="AAA+_ATPase"/>
</dbReference>
<feature type="domain" description="Sigma-54 factor interaction" evidence="6">
    <location>
        <begin position="323"/>
        <end position="553"/>
    </location>
</feature>
<keyword evidence="5" id="KW-0804">Transcription</keyword>
<accession>A0A974BLJ5</accession>
<dbReference type="InterPro" id="IPR025943">
    <property type="entry name" value="Sigma_54_int_dom_ATP-bd_2"/>
</dbReference>
<evidence type="ECO:0000256" key="1">
    <source>
        <dbReference type="ARBA" id="ARBA00022741"/>
    </source>
</evidence>
<dbReference type="EMBL" id="JACBNQ010000018">
    <property type="protein sequence ID" value="NYB75193.1"/>
    <property type="molecule type" value="Genomic_DNA"/>
</dbReference>
<dbReference type="PANTHER" id="PTHR32071:SF57">
    <property type="entry name" value="C4-DICARBOXYLATE TRANSPORT TRANSCRIPTIONAL REGULATORY PROTEIN DCTD"/>
    <property type="match status" value="1"/>
</dbReference>
<dbReference type="Gene3D" id="3.40.50.10660">
    <property type="entry name" value="PrpR receptor domain-like"/>
    <property type="match status" value="1"/>
</dbReference>
<dbReference type="Pfam" id="PF25601">
    <property type="entry name" value="AAA_lid_14"/>
    <property type="match status" value="1"/>
</dbReference>
<dbReference type="InterPro" id="IPR002078">
    <property type="entry name" value="Sigma_54_int"/>
</dbReference>
<dbReference type="InterPro" id="IPR035965">
    <property type="entry name" value="PAS-like_dom_sf"/>
</dbReference>
<dbReference type="Gene3D" id="1.10.10.60">
    <property type="entry name" value="Homeodomain-like"/>
    <property type="match status" value="1"/>
</dbReference>
<dbReference type="PROSITE" id="PS00688">
    <property type="entry name" value="SIGMA54_INTERACT_3"/>
    <property type="match status" value="1"/>
</dbReference>